<dbReference type="OrthoDB" id="1431230at2759"/>
<feature type="region of interest" description="Disordered" evidence="1">
    <location>
        <begin position="248"/>
        <end position="267"/>
    </location>
</feature>
<dbReference type="GeneID" id="113859790"/>
<accession>A0A8B8KY36</accession>
<feature type="compositionally biased region" description="Polar residues" evidence="1">
    <location>
        <begin position="248"/>
        <end position="260"/>
    </location>
</feature>
<dbReference type="KEGG" id="aprc:113859790"/>
<feature type="region of interest" description="Disordered" evidence="1">
    <location>
        <begin position="152"/>
        <end position="195"/>
    </location>
</feature>
<dbReference type="PANTHER" id="PTHR34194">
    <property type="entry name" value="F14J8.16 PROTEIN"/>
    <property type="match status" value="1"/>
</dbReference>
<name>A0A8B8KY36_ABRPR</name>
<dbReference type="PANTHER" id="PTHR34194:SF27">
    <property type="match status" value="1"/>
</dbReference>
<sequence length="422" mass="48659">MGRASIKINPGDSQRSEHQKGQNSEDYKRLERRWRRWELSNERLKHNRGGSATKSTVKDCGNMTILTGKNGHISEDEIDEDYKMFLDTYVSDNDISAGHNSNNNDDYDPHYNMFLENLREERGSYLYSCSAENKSVHKMDRGQAEDQLHKMTKGLKLNDETGNLRNKGSDSTRKQTGCPMGSQQNSETERGPCNTRPHQHVCKVPKSIFHSNVGLHDVDEDYQIFLNSCRIEDDDLVYMGSELIGKSSTDRQNSQVSDHVSGTPEVPNEIDDDYQQFLNFVEIVDGDLVYMPERIISKTDNVEGGSNSSDSDLILLEPNQIDENTPFVSSKTYDASWFENKMNHGDSWQFSAYDHSQFRRRLMQDILRPYDQEECDRLMHEVRQKRQKERHVETRQGVVKSYHTKGVNQSYLELYPGRSSVS</sequence>
<gene>
    <name evidence="3" type="primary">LOC113859790</name>
</gene>
<feature type="region of interest" description="Disordered" evidence="1">
    <location>
        <begin position="1"/>
        <end position="27"/>
    </location>
</feature>
<evidence type="ECO:0000256" key="1">
    <source>
        <dbReference type="SAM" id="MobiDB-lite"/>
    </source>
</evidence>
<dbReference type="AlphaFoldDB" id="A0A8B8KY36"/>
<dbReference type="RefSeq" id="XP_027348278.1">
    <property type="nucleotide sequence ID" value="XM_027492477.1"/>
</dbReference>
<evidence type="ECO:0000313" key="2">
    <source>
        <dbReference type="Proteomes" id="UP000694853"/>
    </source>
</evidence>
<reference evidence="2" key="1">
    <citation type="journal article" date="2019" name="Toxins">
        <title>Detection of Abrin-Like and Prepropulchellin-Like Toxin Genes and Transcripts Using Whole Genome Sequencing and Full-Length Transcript Sequencing of Abrus precatorius.</title>
        <authorList>
            <person name="Hovde B.T."/>
            <person name="Daligault H.E."/>
            <person name="Hanschen E.R."/>
            <person name="Kunde Y.A."/>
            <person name="Johnson M.B."/>
            <person name="Starkenburg S.R."/>
            <person name="Johnson S.L."/>
        </authorList>
    </citation>
    <scope>NUCLEOTIDE SEQUENCE [LARGE SCALE GENOMIC DNA]</scope>
</reference>
<dbReference type="Proteomes" id="UP000694853">
    <property type="component" value="Unplaced"/>
</dbReference>
<feature type="compositionally biased region" description="Basic and acidic residues" evidence="1">
    <location>
        <begin position="14"/>
        <end position="27"/>
    </location>
</feature>
<protein>
    <submittedName>
        <fullName evidence="3">Uncharacterized protein LOC113859790</fullName>
    </submittedName>
</protein>
<organism evidence="2 3">
    <name type="scientific">Abrus precatorius</name>
    <name type="common">Indian licorice</name>
    <name type="synonym">Glycine abrus</name>
    <dbReference type="NCBI Taxonomy" id="3816"/>
    <lineage>
        <taxon>Eukaryota</taxon>
        <taxon>Viridiplantae</taxon>
        <taxon>Streptophyta</taxon>
        <taxon>Embryophyta</taxon>
        <taxon>Tracheophyta</taxon>
        <taxon>Spermatophyta</taxon>
        <taxon>Magnoliopsida</taxon>
        <taxon>eudicotyledons</taxon>
        <taxon>Gunneridae</taxon>
        <taxon>Pentapetalae</taxon>
        <taxon>rosids</taxon>
        <taxon>fabids</taxon>
        <taxon>Fabales</taxon>
        <taxon>Fabaceae</taxon>
        <taxon>Papilionoideae</taxon>
        <taxon>50 kb inversion clade</taxon>
        <taxon>NPAAA clade</taxon>
        <taxon>indigoferoid/millettioid clade</taxon>
        <taxon>Abreae</taxon>
        <taxon>Abrus</taxon>
    </lineage>
</organism>
<evidence type="ECO:0000313" key="3">
    <source>
        <dbReference type="RefSeq" id="XP_027348278.1"/>
    </source>
</evidence>
<reference evidence="3" key="2">
    <citation type="submission" date="2025-08" db="UniProtKB">
        <authorList>
            <consortium name="RefSeq"/>
        </authorList>
    </citation>
    <scope>IDENTIFICATION</scope>
    <source>
        <tissue evidence="3">Young leaves</tissue>
    </source>
</reference>
<proteinExistence type="predicted"/>
<keyword evidence="2" id="KW-1185">Reference proteome</keyword>